<reference evidence="1" key="1">
    <citation type="submission" date="2021-06" db="EMBL/GenBank/DDBJ databases">
        <authorList>
            <person name="Kallberg Y."/>
            <person name="Tangrot J."/>
            <person name="Rosling A."/>
        </authorList>
    </citation>
    <scope>NUCLEOTIDE SEQUENCE</scope>
    <source>
        <strain evidence="1">IN212</strain>
    </source>
</reference>
<evidence type="ECO:0000313" key="1">
    <source>
        <dbReference type="EMBL" id="CAG8819103.1"/>
    </source>
</evidence>
<dbReference type="Proteomes" id="UP000789396">
    <property type="component" value="Unassembled WGS sequence"/>
</dbReference>
<keyword evidence="2" id="KW-1185">Reference proteome</keyword>
<protein>
    <submittedName>
        <fullName evidence="1">3046_t:CDS:1</fullName>
    </submittedName>
</protein>
<dbReference type="AlphaFoldDB" id="A0A9N9KAD6"/>
<evidence type="ECO:0000313" key="2">
    <source>
        <dbReference type="Proteomes" id="UP000789396"/>
    </source>
</evidence>
<sequence length="139" mass="16701">NDKPDEPQEKKRRRKTLRNIKDIIIPKVRPFYMKGAYEHIDANICISEIMKLYRQIVDATDEEFNQLYSLLMSNFLKYPEPSWLTKYSSKIEHNNDFFINSPTITNQQFLDIVYKILIRREEDPKLEEKIGNIFNTIEI</sequence>
<proteinExistence type="predicted"/>
<dbReference type="EMBL" id="CAJVPZ010096902">
    <property type="protein sequence ID" value="CAG8819103.1"/>
    <property type="molecule type" value="Genomic_DNA"/>
</dbReference>
<organism evidence="1 2">
    <name type="scientific">Racocetra fulgida</name>
    <dbReference type="NCBI Taxonomy" id="60492"/>
    <lineage>
        <taxon>Eukaryota</taxon>
        <taxon>Fungi</taxon>
        <taxon>Fungi incertae sedis</taxon>
        <taxon>Mucoromycota</taxon>
        <taxon>Glomeromycotina</taxon>
        <taxon>Glomeromycetes</taxon>
        <taxon>Diversisporales</taxon>
        <taxon>Gigasporaceae</taxon>
        <taxon>Racocetra</taxon>
    </lineage>
</organism>
<gene>
    <name evidence="1" type="ORF">RFULGI_LOCUS19483</name>
</gene>
<accession>A0A9N9KAD6</accession>
<dbReference type="OrthoDB" id="2482127at2759"/>
<name>A0A9N9KAD6_9GLOM</name>
<feature type="non-terminal residue" evidence="1">
    <location>
        <position position="1"/>
    </location>
</feature>
<comment type="caution">
    <text evidence="1">The sequence shown here is derived from an EMBL/GenBank/DDBJ whole genome shotgun (WGS) entry which is preliminary data.</text>
</comment>